<evidence type="ECO:0000313" key="3">
    <source>
        <dbReference type="EMBL" id="CAA7024505.1"/>
    </source>
</evidence>
<comment type="caution">
    <text evidence="3">The sequence shown here is derived from an EMBL/GenBank/DDBJ whole genome shotgun (WGS) entry which is preliminary data.</text>
</comment>
<dbReference type="AlphaFoldDB" id="A0A6D2I8K2"/>
<evidence type="ECO:0000313" key="4">
    <source>
        <dbReference type="Proteomes" id="UP000467841"/>
    </source>
</evidence>
<dbReference type="InterPro" id="IPR056988">
    <property type="entry name" value="Zn_ribbon_pln"/>
</dbReference>
<dbReference type="OrthoDB" id="10250354at2759"/>
<proteinExistence type="predicted"/>
<dbReference type="SMART" id="SM00271">
    <property type="entry name" value="DnaJ"/>
    <property type="match status" value="1"/>
</dbReference>
<dbReference type="InterPro" id="IPR001623">
    <property type="entry name" value="DnaJ_domain"/>
</dbReference>
<dbReference type="PRINTS" id="PR00625">
    <property type="entry name" value="JDOMAIN"/>
</dbReference>
<dbReference type="PROSITE" id="PS50076">
    <property type="entry name" value="DNAJ_2"/>
    <property type="match status" value="1"/>
</dbReference>
<dbReference type="CDD" id="cd06257">
    <property type="entry name" value="DnaJ"/>
    <property type="match status" value="1"/>
</dbReference>
<reference evidence="3" key="1">
    <citation type="submission" date="2020-01" db="EMBL/GenBank/DDBJ databases">
        <authorList>
            <person name="Mishra B."/>
        </authorList>
    </citation>
    <scope>NUCLEOTIDE SEQUENCE [LARGE SCALE GENOMIC DNA]</scope>
</reference>
<dbReference type="SUPFAM" id="SSF46565">
    <property type="entry name" value="Chaperone J-domain"/>
    <property type="match status" value="1"/>
</dbReference>
<dbReference type="PANTHER" id="PTHR44137">
    <property type="entry name" value="BNAC03G44070D PROTEIN"/>
    <property type="match status" value="1"/>
</dbReference>
<dbReference type="PANTHER" id="PTHR44137:SF31">
    <property type="entry name" value="J DOMAIN-CONTAINING PROTEIN"/>
    <property type="match status" value="1"/>
</dbReference>
<name>A0A6D2I8K2_9BRAS</name>
<dbReference type="Proteomes" id="UP000467841">
    <property type="component" value="Unassembled WGS sequence"/>
</dbReference>
<dbReference type="Pfam" id="PF00226">
    <property type="entry name" value="DnaJ"/>
    <property type="match status" value="1"/>
</dbReference>
<accession>A0A6D2I8K2</accession>
<protein>
    <recommendedName>
        <fullName evidence="2">J domain-containing protein</fullName>
    </recommendedName>
</protein>
<keyword evidence="4" id="KW-1185">Reference proteome</keyword>
<feature type="compositionally biased region" description="Basic and acidic residues" evidence="1">
    <location>
        <begin position="155"/>
        <end position="174"/>
    </location>
</feature>
<dbReference type="InterPro" id="IPR036869">
    <property type="entry name" value="J_dom_sf"/>
</dbReference>
<sequence length="372" mass="42329">MNMECNEEEARRAMEIADKKISENDYFGAKKFVNQAQNLYPELDGLQQVLMIIDVHISASTGGRKKETCWYEILGLDYVADDETVKKQYKKLALLLHPDKNKFNGAEGAFKLILEAFSHLSNQKKKPKESKQNETGTRKQSKPHKPASSTKPRRPKPESDSDSESKPESRYNKPEPKFEHTFWTVCNRCKTYCEYVRASYLNKTLSCPNCGYYFVAEEIIPEIINGRPVIRMSPSAVTSSCPTLFSDSTKAHKRVTRWFEPNLESDSISRKERVSTFTFWTVCNRCKTYCELVRANFLDKILPCSNCGHEFVAKEIIPEVVSGRPVIRLSDSFQSASRGRTYASSCSSSASNCARAANQAQKGVKFWFGKYS</sequence>
<dbReference type="EMBL" id="CACVBM020000888">
    <property type="protein sequence ID" value="CAA7024505.1"/>
    <property type="molecule type" value="Genomic_DNA"/>
</dbReference>
<evidence type="ECO:0000256" key="1">
    <source>
        <dbReference type="SAM" id="MobiDB-lite"/>
    </source>
</evidence>
<evidence type="ECO:0000259" key="2">
    <source>
        <dbReference type="PROSITE" id="PS50076"/>
    </source>
</evidence>
<gene>
    <name evidence="3" type="ORF">MERR_LOCUS11740</name>
</gene>
<dbReference type="Pfam" id="PF23551">
    <property type="entry name" value="Zn_ribbon_20"/>
    <property type="match status" value="1"/>
</dbReference>
<organism evidence="3 4">
    <name type="scientific">Microthlaspi erraticum</name>
    <dbReference type="NCBI Taxonomy" id="1685480"/>
    <lineage>
        <taxon>Eukaryota</taxon>
        <taxon>Viridiplantae</taxon>
        <taxon>Streptophyta</taxon>
        <taxon>Embryophyta</taxon>
        <taxon>Tracheophyta</taxon>
        <taxon>Spermatophyta</taxon>
        <taxon>Magnoliopsida</taxon>
        <taxon>eudicotyledons</taxon>
        <taxon>Gunneridae</taxon>
        <taxon>Pentapetalae</taxon>
        <taxon>rosids</taxon>
        <taxon>malvids</taxon>
        <taxon>Brassicales</taxon>
        <taxon>Brassicaceae</taxon>
        <taxon>Coluteocarpeae</taxon>
        <taxon>Microthlaspi</taxon>
    </lineage>
</organism>
<feature type="region of interest" description="Disordered" evidence="1">
    <location>
        <begin position="121"/>
        <end position="174"/>
    </location>
</feature>
<feature type="domain" description="J" evidence="2">
    <location>
        <begin position="69"/>
        <end position="136"/>
    </location>
</feature>
<dbReference type="Gene3D" id="1.10.287.110">
    <property type="entry name" value="DnaJ domain"/>
    <property type="match status" value="1"/>
</dbReference>